<dbReference type="KEGG" id="lal:AT746_09890"/>
<proteinExistence type="predicted"/>
<gene>
    <name evidence="2" type="ORF">AT746_09890</name>
</gene>
<accession>A0A0U3B090</accession>
<dbReference type="RefSeq" id="WP_062479852.1">
    <property type="nucleotide sequence ID" value="NZ_CP013650.1"/>
</dbReference>
<evidence type="ECO:0008006" key="4">
    <source>
        <dbReference type="Google" id="ProtNLM"/>
    </source>
</evidence>
<keyword evidence="3" id="KW-1185">Reference proteome</keyword>
<sequence>MKNTCKLVLLLVFLFSSQSIDADEMLFSAGYGLQTSGFGASAGYGNTHTLGYASIGCWRLREGDLVDNCGIGVGFQSGYIFNSSKHSVGLFAGNVGQETVMGEREVIYGGAANYSYYFNGIDKAGFYVGAGYAVGNGDSKDIRDLIINVGYRF</sequence>
<keyword evidence="1" id="KW-0732">Signal</keyword>
<feature type="signal peptide" evidence="1">
    <location>
        <begin position="1"/>
        <end position="22"/>
    </location>
</feature>
<name>A0A0U3B090_9ALTE</name>
<reference evidence="2 3" key="1">
    <citation type="submission" date="2015-12" db="EMBL/GenBank/DDBJ databases">
        <title>Complete genome of Lacimicrobium alkaliphilum KCTC 32984.</title>
        <authorList>
            <person name="Kim S.-G."/>
            <person name="Lee Y.-J."/>
        </authorList>
    </citation>
    <scope>NUCLEOTIDE SEQUENCE [LARGE SCALE GENOMIC DNA]</scope>
    <source>
        <strain evidence="2 3">YelD216</strain>
    </source>
</reference>
<protein>
    <recommendedName>
        <fullName evidence="4">Outer membrane protein beta-barrel domain-containing protein</fullName>
    </recommendedName>
</protein>
<dbReference type="EMBL" id="CP013650">
    <property type="protein sequence ID" value="ALS98544.1"/>
    <property type="molecule type" value="Genomic_DNA"/>
</dbReference>
<dbReference type="OrthoDB" id="10000473at2"/>
<dbReference type="AlphaFoldDB" id="A0A0U3B090"/>
<dbReference type="Proteomes" id="UP000068447">
    <property type="component" value="Chromosome"/>
</dbReference>
<feature type="chain" id="PRO_5006836296" description="Outer membrane protein beta-barrel domain-containing protein" evidence="1">
    <location>
        <begin position="23"/>
        <end position="153"/>
    </location>
</feature>
<organism evidence="2 3">
    <name type="scientific">Lacimicrobium alkaliphilum</name>
    <dbReference type="NCBI Taxonomy" id="1526571"/>
    <lineage>
        <taxon>Bacteria</taxon>
        <taxon>Pseudomonadati</taxon>
        <taxon>Pseudomonadota</taxon>
        <taxon>Gammaproteobacteria</taxon>
        <taxon>Alteromonadales</taxon>
        <taxon>Alteromonadaceae</taxon>
        <taxon>Lacimicrobium</taxon>
    </lineage>
</organism>
<evidence type="ECO:0000256" key="1">
    <source>
        <dbReference type="SAM" id="SignalP"/>
    </source>
</evidence>
<evidence type="ECO:0000313" key="3">
    <source>
        <dbReference type="Proteomes" id="UP000068447"/>
    </source>
</evidence>
<evidence type="ECO:0000313" key="2">
    <source>
        <dbReference type="EMBL" id="ALS98544.1"/>
    </source>
</evidence>